<dbReference type="Gene3D" id="2.60.40.1090">
    <property type="entry name" value="Fimbrial-type adhesion domain"/>
    <property type="match status" value="1"/>
</dbReference>
<dbReference type="InterPro" id="IPR000259">
    <property type="entry name" value="Adhesion_dom_fimbrial"/>
</dbReference>
<dbReference type="EMBL" id="JAVDNV010000015">
    <property type="protein sequence ID" value="MDQ2311140.1"/>
    <property type="molecule type" value="Genomic_DNA"/>
</dbReference>
<dbReference type="Pfam" id="PF00419">
    <property type="entry name" value="Fimbrial"/>
    <property type="match status" value="1"/>
</dbReference>
<name>A0AAW8HUG4_PLUGE</name>
<dbReference type="SUPFAM" id="SSF49401">
    <property type="entry name" value="Bacterial adhesins"/>
    <property type="match status" value="1"/>
</dbReference>
<dbReference type="GO" id="GO:0007155">
    <property type="term" value="P:cell adhesion"/>
    <property type="evidence" value="ECO:0007669"/>
    <property type="project" value="InterPro"/>
</dbReference>
<dbReference type="InterPro" id="IPR036937">
    <property type="entry name" value="Adhesion_dom_fimbrial_sf"/>
</dbReference>
<evidence type="ECO:0000313" key="2">
    <source>
        <dbReference type="EMBL" id="MDQ2311140.1"/>
    </source>
</evidence>
<comment type="caution">
    <text evidence="2">The sequence shown here is derived from an EMBL/GenBank/DDBJ whole genome shotgun (WGS) entry which is preliminary data.</text>
</comment>
<evidence type="ECO:0000313" key="3">
    <source>
        <dbReference type="Proteomes" id="UP001236270"/>
    </source>
</evidence>
<proteinExistence type="predicted"/>
<dbReference type="RefSeq" id="WP_225823446.1">
    <property type="nucleotide sequence ID" value="NZ_CBCSIS010000022.1"/>
</dbReference>
<dbReference type="Proteomes" id="UP001236270">
    <property type="component" value="Unassembled WGS sequence"/>
</dbReference>
<dbReference type="GeneID" id="61382114"/>
<dbReference type="InterPro" id="IPR008966">
    <property type="entry name" value="Adhesion_dom_sf"/>
</dbReference>
<dbReference type="AlphaFoldDB" id="A0AAW8HUG4"/>
<dbReference type="InterPro" id="IPR011228">
    <property type="entry name" value="UCP029766"/>
</dbReference>
<accession>A0AAW8HUG4</accession>
<organism evidence="2 3">
    <name type="scientific">Pluralibacter gergoviae</name>
    <name type="common">Enterobacter gergoviae</name>
    <dbReference type="NCBI Taxonomy" id="61647"/>
    <lineage>
        <taxon>Bacteria</taxon>
        <taxon>Pseudomonadati</taxon>
        <taxon>Pseudomonadota</taxon>
        <taxon>Gammaproteobacteria</taxon>
        <taxon>Enterobacterales</taxon>
        <taxon>Enterobacteriaceae</taxon>
        <taxon>Pluralibacter</taxon>
    </lineage>
</organism>
<dbReference type="PIRSF" id="PIRSF029766">
    <property type="entry name" value="UCP029766"/>
    <property type="match status" value="1"/>
</dbReference>
<gene>
    <name evidence="2" type="ORF">RBJ30_18835</name>
</gene>
<reference evidence="2" key="1">
    <citation type="submission" date="2023-08" db="EMBL/GenBank/DDBJ databases">
        <title>WGS of pathogenic bacterial species, Los Angeles County Public Health Laboratories.</title>
        <authorList>
            <person name="Garrigues J.M."/>
            <person name="Green N.M."/>
        </authorList>
    </citation>
    <scope>NUCLEOTIDE SEQUENCE</scope>
    <source>
        <strain evidence="2">LACPHL-BACT-2023-00068</strain>
    </source>
</reference>
<protein>
    <submittedName>
        <fullName evidence="2">Fimbrial protein</fullName>
    </submittedName>
</protein>
<feature type="domain" description="Fimbrial-type adhesion" evidence="1">
    <location>
        <begin position="262"/>
        <end position="445"/>
    </location>
</feature>
<dbReference type="GO" id="GO:0009289">
    <property type="term" value="C:pilus"/>
    <property type="evidence" value="ECO:0007669"/>
    <property type="project" value="InterPro"/>
</dbReference>
<evidence type="ECO:0000259" key="1">
    <source>
        <dbReference type="Pfam" id="PF00419"/>
    </source>
</evidence>
<sequence length="445" mass="46998">MRRDFPMIFRRWVWLVLLLAAAPGWSRCTNTKAGQTENEYTAIIPFGKVNLTDVHLAPVGSLLASVVVPPTNYTYGGASGATVLWECDEADLSSIYFLVATNGDDRVGGFYDLGAVDGLANVYATWFAYVGIRQTMAGVTLTRYWQKVPITNWNKTDKGKVQIRLQDIPPLQAELYRISTLPGTSSNSYWCGNNNTDGGGIRFAKPGGAVYSCTQPNSYIQLSSNDDNVVPFAHDLPGEDSATHYDFWGVDNGFGYGMRTGSTLYSNPTCVARSADPLVVLPPISVNDLNNGLTSGARFSVLVECSEAAQSGVGDTQTAMGFQVSEGAFSAAKTLGLVNASGGVSALVSDNYFANGVAKGVGITLAHSSAPGAPLTLLGQPAAAAGGAAAGWYPVLQGATKAGSALNGYSHYTYSLIATLKKLNDTQNVTAGRVKATAYVVVKMQ</sequence>